<proteinExistence type="predicted"/>
<dbReference type="Proteomes" id="UP000240357">
    <property type="component" value="Unassembled WGS sequence"/>
</dbReference>
<name>A0A2T2YH39_9BACT</name>
<reference evidence="1 2" key="1">
    <citation type="submission" date="2018-03" db="EMBL/GenBank/DDBJ databases">
        <title>Adhaeribacter sp. HMF7605 Genome sequencing and assembly.</title>
        <authorList>
            <person name="Kang H."/>
            <person name="Kang J."/>
            <person name="Cha I."/>
            <person name="Kim H."/>
            <person name="Joh K."/>
        </authorList>
    </citation>
    <scope>NUCLEOTIDE SEQUENCE [LARGE SCALE GENOMIC DNA]</scope>
    <source>
        <strain evidence="1 2">HMF7605</strain>
    </source>
</reference>
<gene>
    <name evidence="1" type="ORF">AHMF7605_15465</name>
</gene>
<organism evidence="1 2">
    <name type="scientific">Adhaeribacter arboris</name>
    <dbReference type="NCBI Taxonomy" id="2072846"/>
    <lineage>
        <taxon>Bacteria</taxon>
        <taxon>Pseudomonadati</taxon>
        <taxon>Bacteroidota</taxon>
        <taxon>Cytophagia</taxon>
        <taxon>Cytophagales</taxon>
        <taxon>Hymenobacteraceae</taxon>
        <taxon>Adhaeribacter</taxon>
    </lineage>
</organism>
<sequence length="74" mass="8637">MKLKQIYDVSNNQLIINLPESFSNKRRVLVIIDDDIDEVNEKLLLLKQATNDPLFLADIQEVKEDFNFIDSETI</sequence>
<accession>A0A2T2YH39</accession>
<protein>
    <submittedName>
        <fullName evidence="1">Uncharacterized protein</fullName>
    </submittedName>
</protein>
<evidence type="ECO:0000313" key="1">
    <source>
        <dbReference type="EMBL" id="PSR54802.1"/>
    </source>
</evidence>
<evidence type="ECO:0000313" key="2">
    <source>
        <dbReference type="Proteomes" id="UP000240357"/>
    </source>
</evidence>
<keyword evidence="2" id="KW-1185">Reference proteome</keyword>
<dbReference type="AlphaFoldDB" id="A0A2T2YH39"/>
<comment type="caution">
    <text evidence="1">The sequence shown here is derived from an EMBL/GenBank/DDBJ whole genome shotgun (WGS) entry which is preliminary data.</text>
</comment>
<dbReference type="EMBL" id="PYFT01000001">
    <property type="protein sequence ID" value="PSR54802.1"/>
    <property type="molecule type" value="Genomic_DNA"/>
</dbReference>